<feature type="domain" description="Orc1-like AAA ATPase" evidence="2">
    <location>
        <begin position="30"/>
        <end position="90"/>
    </location>
</feature>
<dbReference type="SUPFAM" id="SSF52540">
    <property type="entry name" value="P-loop containing nucleoside triphosphate hydrolases"/>
    <property type="match status" value="1"/>
</dbReference>
<comment type="caution">
    <text evidence="3">The sequence shown here is derived from an EMBL/GenBank/DDBJ whole genome shotgun (WGS) entry which is preliminary data.</text>
</comment>
<dbReference type="EMBL" id="BMMX01000003">
    <property type="protein sequence ID" value="GGK81820.1"/>
    <property type="molecule type" value="Genomic_DNA"/>
</dbReference>
<accession>A0A8J3BYD1</accession>
<organism evidence="3 4">
    <name type="scientific">Mangrovihabitans endophyticus</name>
    <dbReference type="NCBI Taxonomy" id="1751298"/>
    <lineage>
        <taxon>Bacteria</taxon>
        <taxon>Bacillati</taxon>
        <taxon>Actinomycetota</taxon>
        <taxon>Actinomycetes</taxon>
        <taxon>Micromonosporales</taxon>
        <taxon>Micromonosporaceae</taxon>
        <taxon>Mangrovihabitans</taxon>
    </lineage>
</organism>
<dbReference type="Pfam" id="PF13191">
    <property type="entry name" value="AAA_16"/>
    <property type="match status" value="1"/>
</dbReference>
<dbReference type="Gene3D" id="3.40.50.300">
    <property type="entry name" value="P-loop containing nucleotide triphosphate hydrolases"/>
    <property type="match status" value="1"/>
</dbReference>
<keyword evidence="4" id="KW-1185">Reference proteome</keyword>
<reference evidence="3" key="1">
    <citation type="journal article" date="2014" name="Int. J. Syst. Evol. Microbiol.">
        <title>Complete genome sequence of Corynebacterium casei LMG S-19264T (=DSM 44701T), isolated from a smear-ripened cheese.</title>
        <authorList>
            <consortium name="US DOE Joint Genome Institute (JGI-PGF)"/>
            <person name="Walter F."/>
            <person name="Albersmeier A."/>
            <person name="Kalinowski J."/>
            <person name="Ruckert C."/>
        </authorList>
    </citation>
    <scope>NUCLEOTIDE SEQUENCE</scope>
    <source>
        <strain evidence="3">CGMCC 4.7299</strain>
    </source>
</reference>
<dbReference type="InterPro" id="IPR027417">
    <property type="entry name" value="P-loop_NTPase"/>
</dbReference>
<evidence type="ECO:0000313" key="3">
    <source>
        <dbReference type="EMBL" id="GGK81820.1"/>
    </source>
</evidence>
<feature type="region of interest" description="Disordered" evidence="1">
    <location>
        <begin position="347"/>
        <end position="369"/>
    </location>
</feature>
<dbReference type="CDD" id="cd00009">
    <property type="entry name" value="AAA"/>
    <property type="match status" value="1"/>
</dbReference>
<dbReference type="AlphaFoldDB" id="A0A8J3BYD1"/>
<proteinExistence type="predicted"/>
<gene>
    <name evidence="3" type="ORF">GCM10012284_14850</name>
</gene>
<evidence type="ECO:0000259" key="2">
    <source>
        <dbReference type="Pfam" id="PF13191"/>
    </source>
</evidence>
<dbReference type="InterPro" id="IPR041664">
    <property type="entry name" value="AAA_16"/>
</dbReference>
<sequence length="688" mass="75471">MTEIAHDTGVLPGRPRTLADRVRRSRRDGFVGRAEERRTFRRALRAEPDAPQVFFVHGVPGIGKSALLEQFADDALAREWTVIRVDGERTAADVREFEERAQPIRYANRPLLVVDRFEHCQAVETWLREEFLPASPESTVVVIAGQRPPQPQWTVDPGWRALVHIMELGPLRPDDVTTLLSERGIPDEHRPAIGEFAGGHPLALALSAEAATAGGPGRDDRVPSPLIVQTLLEHLLGGVPSGVHEHALRVCGLVRHVTVDLLRTGPDPATAGTVFDWLGHLPGVTPGRNGLHPHELLSRVVRADARWRNPEAYGRLWTDLWHALGRQARSASGDDVGAVVSELSYLLGPGHPGHPGPPDQESPGSARDDTVTERAYAPGLHDALLRLTRDDQGGGAARWVAHWLARQPEAFRVYSRADDPAPVACFGWLRLRPGTDDLDTDPMLAPVRDHLGRLAPLHDDDHIGVGRFMVPAPGASLAEADRLFQGLAVEHLRRPGSLAASFLLLPDPQSRVATMAKFGFALLPGSPVAGGRTWGVFGHDWRKAPMITYLDRIAPALGPARERPGTIRRPLSKKDHREAVRQVLRDWHDDDAVAANPLVRFYGDGAALRDALQAAVGALGADPSHIRHHRALRATYLERATSQEAAAARLDLPFSTYRRHLKAGIDRLDEVLRKRRAEPAGPFPQPRA</sequence>
<name>A0A8J3BYD1_9ACTN</name>
<dbReference type="RefSeq" id="WP_189078328.1">
    <property type="nucleotide sequence ID" value="NZ_BMMX01000003.1"/>
</dbReference>
<protein>
    <recommendedName>
        <fullName evidence="2">Orc1-like AAA ATPase domain-containing protein</fullName>
    </recommendedName>
</protein>
<reference evidence="3" key="2">
    <citation type="submission" date="2020-09" db="EMBL/GenBank/DDBJ databases">
        <authorList>
            <person name="Sun Q."/>
            <person name="Zhou Y."/>
        </authorList>
    </citation>
    <scope>NUCLEOTIDE SEQUENCE</scope>
    <source>
        <strain evidence="3">CGMCC 4.7299</strain>
    </source>
</reference>
<evidence type="ECO:0000256" key="1">
    <source>
        <dbReference type="SAM" id="MobiDB-lite"/>
    </source>
</evidence>
<dbReference type="Proteomes" id="UP000656042">
    <property type="component" value="Unassembled WGS sequence"/>
</dbReference>
<evidence type="ECO:0000313" key="4">
    <source>
        <dbReference type="Proteomes" id="UP000656042"/>
    </source>
</evidence>